<comment type="caution">
    <text evidence="1">The sequence shown here is derived from an EMBL/GenBank/DDBJ whole genome shotgun (WGS) entry which is preliminary data.</text>
</comment>
<proteinExistence type="predicted"/>
<keyword evidence="2" id="KW-1185">Reference proteome</keyword>
<name>A0ABQ4JD54_9ACTN</name>
<reference evidence="1 2" key="1">
    <citation type="submission" date="2021-01" db="EMBL/GenBank/DDBJ databases">
        <title>Whole genome shotgun sequence of Verrucosispora qiuiae NBRC 106684.</title>
        <authorList>
            <person name="Komaki H."/>
            <person name="Tamura T."/>
        </authorList>
    </citation>
    <scope>NUCLEOTIDE SEQUENCE [LARGE SCALE GENOMIC DNA]</scope>
    <source>
        <strain evidence="1 2">NBRC 106684</strain>
    </source>
</reference>
<dbReference type="RefSeq" id="WP_204035619.1">
    <property type="nucleotide sequence ID" value="NZ_BOPC01000041.1"/>
</dbReference>
<gene>
    <name evidence="1" type="ORF">Vqi01_32460</name>
</gene>
<evidence type="ECO:0000313" key="1">
    <source>
        <dbReference type="EMBL" id="GIJ28084.1"/>
    </source>
</evidence>
<sequence>MTERPEMPFLVQVAWFILDDHRVKRCPRCHLDGWCPRVAVSRAQVLAWQQVRNLR</sequence>
<organism evidence="1 2">
    <name type="scientific">Micromonospora qiuiae</name>
    <dbReference type="NCBI Taxonomy" id="502268"/>
    <lineage>
        <taxon>Bacteria</taxon>
        <taxon>Bacillati</taxon>
        <taxon>Actinomycetota</taxon>
        <taxon>Actinomycetes</taxon>
        <taxon>Micromonosporales</taxon>
        <taxon>Micromonosporaceae</taxon>
        <taxon>Micromonospora</taxon>
    </lineage>
</organism>
<dbReference type="EMBL" id="BOPC01000041">
    <property type="protein sequence ID" value="GIJ28084.1"/>
    <property type="molecule type" value="Genomic_DNA"/>
</dbReference>
<protein>
    <submittedName>
        <fullName evidence="1">Uncharacterized protein</fullName>
    </submittedName>
</protein>
<evidence type="ECO:0000313" key="2">
    <source>
        <dbReference type="Proteomes" id="UP000653076"/>
    </source>
</evidence>
<dbReference type="Proteomes" id="UP000653076">
    <property type="component" value="Unassembled WGS sequence"/>
</dbReference>
<accession>A0ABQ4JD54</accession>